<name>A0A815AGN9_9BILA</name>
<reference evidence="1" key="1">
    <citation type="submission" date="2021-02" db="EMBL/GenBank/DDBJ databases">
        <authorList>
            <person name="Nowell W R."/>
        </authorList>
    </citation>
    <scope>NUCLEOTIDE SEQUENCE</scope>
</reference>
<protein>
    <submittedName>
        <fullName evidence="1">Uncharacterized protein</fullName>
    </submittedName>
</protein>
<dbReference type="EMBL" id="CAJNOH010001863">
    <property type="protein sequence ID" value="CAF1256814.1"/>
    <property type="molecule type" value="Genomic_DNA"/>
</dbReference>
<keyword evidence="4" id="KW-1185">Reference proteome</keyword>
<dbReference type="Proteomes" id="UP000663870">
    <property type="component" value="Unassembled WGS sequence"/>
</dbReference>
<evidence type="ECO:0000313" key="1">
    <source>
        <dbReference type="EMBL" id="CAF1256814.1"/>
    </source>
</evidence>
<accession>A0A815AGN9</accession>
<gene>
    <name evidence="2" type="ORF">JXQ802_LOCUS42684</name>
    <name evidence="1" type="ORF">PYM288_LOCUS27666</name>
</gene>
<organism evidence="1 3">
    <name type="scientific">Rotaria sordida</name>
    <dbReference type="NCBI Taxonomy" id="392033"/>
    <lineage>
        <taxon>Eukaryota</taxon>
        <taxon>Metazoa</taxon>
        <taxon>Spiralia</taxon>
        <taxon>Gnathifera</taxon>
        <taxon>Rotifera</taxon>
        <taxon>Eurotatoria</taxon>
        <taxon>Bdelloidea</taxon>
        <taxon>Philodinida</taxon>
        <taxon>Philodinidae</taxon>
        <taxon>Rotaria</taxon>
    </lineage>
</organism>
<proteinExistence type="predicted"/>
<evidence type="ECO:0000313" key="2">
    <source>
        <dbReference type="EMBL" id="CAF1537172.1"/>
    </source>
</evidence>
<dbReference type="EMBL" id="CAJNOL010002920">
    <property type="protein sequence ID" value="CAF1537172.1"/>
    <property type="molecule type" value="Genomic_DNA"/>
</dbReference>
<dbReference type="Proteomes" id="UP000663854">
    <property type="component" value="Unassembled WGS sequence"/>
</dbReference>
<evidence type="ECO:0000313" key="4">
    <source>
        <dbReference type="Proteomes" id="UP000663870"/>
    </source>
</evidence>
<comment type="caution">
    <text evidence="1">The sequence shown here is derived from an EMBL/GenBank/DDBJ whole genome shotgun (WGS) entry which is preliminary data.</text>
</comment>
<dbReference type="AlphaFoldDB" id="A0A815AGN9"/>
<sequence length="137" mass="16112">MFPDHADYDFSIEKCPKLIGLNRRLVLKDGLSFEIKLECTLLLECLELYRIKKTLSLETLLDELKIFEKQFHQNENELLLDFWAQTSLCSDVIFEITNLASVLKRVFATDKRFIRYCTTLNAVARSSSAYYRKMFPL</sequence>
<evidence type="ECO:0000313" key="3">
    <source>
        <dbReference type="Proteomes" id="UP000663854"/>
    </source>
</evidence>